<evidence type="ECO:0000313" key="1">
    <source>
        <dbReference type="EMBL" id="KAI5657963.1"/>
    </source>
</evidence>
<gene>
    <name evidence="1" type="ORF">M9H77_26756</name>
</gene>
<evidence type="ECO:0000313" key="2">
    <source>
        <dbReference type="Proteomes" id="UP001060085"/>
    </source>
</evidence>
<name>A0ACC0ADA2_CATRO</name>
<protein>
    <submittedName>
        <fullName evidence="1">Uncharacterized protein</fullName>
    </submittedName>
</protein>
<keyword evidence="2" id="KW-1185">Reference proteome</keyword>
<sequence>MHGLYAICLATKTIRGQFHIKDLSTRSASSVRRLHCTWLIPIRGLFRWRGRFRLERVDALEEGRRPQRGVEAPLMYLDSLRLPSCARNPHISSGRSGAQQTIECREARRCPTQPQLT</sequence>
<accession>A0ACC0ADA2</accession>
<dbReference type="EMBL" id="CM044706">
    <property type="protein sequence ID" value="KAI5657963.1"/>
    <property type="molecule type" value="Genomic_DNA"/>
</dbReference>
<comment type="caution">
    <text evidence="1">The sequence shown here is derived from an EMBL/GenBank/DDBJ whole genome shotgun (WGS) entry which is preliminary data.</text>
</comment>
<dbReference type="Proteomes" id="UP001060085">
    <property type="component" value="Linkage Group LG06"/>
</dbReference>
<organism evidence="1 2">
    <name type="scientific">Catharanthus roseus</name>
    <name type="common">Madagascar periwinkle</name>
    <name type="synonym">Vinca rosea</name>
    <dbReference type="NCBI Taxonomy" id="4058"/>
    <lineage>
        <taxon>Eukaryota</taxon>
        <taxon>Viridiplantae</taxon>
        <taxon>Streptophyta</taxon>
        <taxon>Embryophyta</taxon>
        <taxon>Tracheophyta</taxon>
        <taxon>Spermatophyta</taxon>
        <taxon>Magnoliopsida</taxon>
        <taxon>eudicotyledons</taxon>
        <taxon>Gunneridae</taxon>
        <taxon>Pentapetalae</taxon>
        <taxon>asterids</taxon>
        <taxon>lamiids</taxon>
        <taxon>Gentianales</taxon>
        <taxon>Apocynaceae</taxon>
        <taxon>Rauvolfioideae</taxon>
        <taxon>Vinceae</taxon>
        <taxon>Catharanthinae</taxon>
        <taxon>Catharanthus</taxon>
    </lineage>
</organism>
<proteinExistence type="predicted"/>
<reference evidence="2" key="1">
    <citation type="journal article" date="2023" name="Nat. Plants">
        <title>Single-cell RNA sequencing provides a high-resolution roadmap for understanding the multicellular compartmentation of specialized metabolism.</title>
        <authorList>
            <person name="Sun S."/>
            <person name="Shen X."/>
            <person name="Li Y."/>
            <person name="Li Y."/>
            <person name="Wang S."/>
            <person name="Li R."/>
            <person name="Zhang H."/>
            <person name="Shen G."/>
            <person name="Guo B."/>
            <person name="Wei J."/>
            <person name="Xu J."/>
            <person name="St-Pierre B."/>
            <person name="Chen S."/>
            <person name="Sun C."/>
        </authorList>
    </citation>
    <scope>NUCLEOTIDE SEQUENCE [LARGE SCALE GENOMIC DNA]</scope>
</reference>